<dbReference type="EMBL" id="QAAD01000003">
    <property type="protein sequence ID" value="PTN09730.1"/>
    <property type="molecule type" value="Genomic_DNA"/>
</dbReference>
<proteinExistence type="predicted"/>
<dbReference type="InterPro" id="IPR011042">
    <property type="entry name" value="6-blade_b-propeller_TolB-like"/>
</dbReference>
<dbReference type="Proteomes" id="UP000243525">
    <property type="component" value="Unassembled WGS sequence"/>
</dbReference>
<gene>
    <name evidence="2" type="ORF">C8N47_10314</name>
</gene>
<sequence>MKKTLFLLLILSSMLSVDACCQHLVEIWRTGPVLSTPESVLYDATSGNIYVANINGNPTDKDGNGFISLLKPDGTIVQKQWVTGLNAPKGMAVSNGKLYVSDIDQLIEIEISKAQIIARYPAPGAIFLNDVAASQDGTIFVSDNRAGRIHQLKNGMFSIWLEGDDFIQTNGLFIENGILYAGSEQLKAIDIQTKAVEIIQNNCQGIDGLAKDELGNFVFSNWPGRIFYLHNGQQTKLWDSTANQINTADIWYATALKLLLVPTFFDNQLVAYQIKHE</sequence>
<dbReference type="SUPFAM" id="SSF101898">
    <property type="entry name" value="NHL repeat"/>
    <property type="match status" value="1"/>
</dbReference>
<evidence type="ECO:0000313" key="3">
    <source>
        <dbReference type="Proteomes" id="UP000243525"/>
    </source>
</evidence>
<dbReference type="RefSeq" id="WP_107821119.1">
    <property type="nucleotide sequence ID" value="NZ_OY782574.1"/>
</dbReference>
<organism evidence="2 3">
    <name type="scientific">Mangrovibacterium marinum</name>
    <dbReference type="NCBI Taxonomy" id="1639118"/>
    <lineage>
        <taxon>Bacteria</taxon>
        <taxon>Pseudomonadati</taxon>
        <taxon>Bacteroidota</taxon>
        <taxon>Bacteroidia</taxon>
        <taxon>Marinilabiliales</taxon>
        <taxon>Prolixibacteraceae</taxon>
        <taxon>Mangrovibacterium</taxon>
    </lineage>
</organism>
<dbReference type="Gene3D" id="2.120.10.30">
    <property type="entry name" value="TolB, C-terminal domain"/>
    <property type="match status" value="1"/>
</dbReference>
<dbReference type="OrthoDB" id="7675395at2"/>
<keyword evidence="3" id="KW-1185">Reference proteome</keyword>
<evidence type="ECO:0008006" key="4">
    <source>
        <dbReference type="Google" id="ProtNLM"/>
    </source>
</evidence>
<feature type="signal peptide" evidence="1">
    <location>
        <begin position="1"/>
        <end position="19"/>
    </location>
</feature>
<accession>A0A2T5C4D0</accession>
<reference evidence="2 3" key="1">
    <citation type="submission" date="2018-04" db="EMBL/GenBank/DDBJ databases">
        <title>Genomic Encyclopedia of Archaeal and Bacterial Type Strains, Phase II (KMG-II): from individual species to whole genera.</title>
        <authorList>
            <person name="Goeker M."/>
        </authorList>
    </citation>
    <scope>NUCLEOTIDE SEQUENCE [LARGE SCALE GENOMIC DNA]</scope>
    <source>
        <strain evidence="2 3">DSM 28823</strain>
    </source>
</reference>
<protein>
    <recommendedName>
        <fullName evidence="4">Sugar lactone lactonase YvrE</fullName>
    </recommendedName>
</protein>
<comment type="caution">
    <text evidence="2">The sequence shown here is derived from an EMBL/GenBank/DDBJ whole genome shotgun (WGS) entry which is preliminary data.</text>
</comment>
<dbReference type="AlphaFoldDB" id="A0A2T5C4D0"/>
<evidence type="ECO:0000256" key="1">
    <source>
        <dbReference type="SAM" id="SignalP"/>
    </source>
</evidence>
<name>A0A2T5C4D0_9BACT</name>
<feature type="chain" id="PRO_5015625391" description="Sugar lactone lactonase YvrE" evidence="1">
    <location>
        <begin position="20"/>
        <end position="277"/>
    </location>
</feature>
<evidence type="ECO:0000313" key="2">
    <source>
        <dbReference type="EMBL" id="PTN09730.1"/>
    </source>
</evidence>
<keyword evidence="1" id="KW-0732">Signal</keyword>